<accession>A0A225M7U9</accession>
<keyword evidence="6 9" id="KW-1133">Transmembrane helix</keyword>
<evidence type="ECO:0000256" key="8">
    <source>
        <dbReference type="ARBA" id="ARBA00037998"/>
    </source>
</evidence>
<dbReference type="InterPro" id="IPR052157">
    <property type="entry name" value="BCAA_transport_permease"/>
</dbReference>
<evidence type="ECO:0000256" key="9">
    <source>
        <dbReference type="SAM" id="Phobius"/>
    </source>
</evidence>
<name>A0A225M7U9_9BURK</name>
<evidence type="ECO:0000256" key="4">
    <source>
        <dbReference type="ARBA" id="ARBA00022692"/>
    </source>
</evidence>
<keyword evidence="2" id="KW-0813">Transport</keyword>
<protein>
    <submittedName>
        <fullName evidence="10">Branched-chain amino acid ABC transporter permease</fullName>
    </submittedName>
</protein>
<keyword evidence="3" id="KW-1003">Cell membrane</keyword>
<comment type="caution">
    <text evidence="10">The sequence shown here is derived from an EMBL/GenBank/DDBJ whole genome shotgun (WGS) entry which is preliminary data.</text>
</comment>
<dbReference type="AlphaFoldDB" id="A0A225M7U9"/>
<sequence length="291" mass="30681">MLAYSILAGLLFGLYFSLVGLGLNLIFGVMRIVNLAHGDFVMLGAFSAVGLYAATMLNPILAAVLCLVVFAAIGFPLYYALVPRLLRSPDPEMLSIILFFGLSQVIESLATIAFGPSERSIPGRALGHHPIALLGETFPAAWVVSAICSAVAVVLLFLYLYRTRVGRLTRAVMVHRDEALATGIDVGRVSALAFGIGLGLAAVAGCFAPFMLGSVTPASGVHLTIQSFTVIIVGSLGSPLGTVLGGLIYGVSLMLMQTYFSSWAGLLPYLMLIAILLVRPSGLLGRKVRHA</sequence>
<evidence type="ECO:0000313" key="10">
    <source>
        <dbReference type="EMBL" id="OWT56802.1"/>
    </source>
</evidence>
<feature type="transmembrane region" description="Helical" evidence="9">
    <location>
        <begin position="93"/>
        <end position="114"/>
    </location>
</feature>
<evidence type="ECO:0000256" key="1">
    <source>
        <dbReference type="ARBA" id="ARBA00004651"/>
    </source>
</evidence>
<feature type="transmembrane region" description="Helical" evidence="9">
    <location>
        <begin position="6"/>
        <end position="27"/>
    </location>
</feature>
<feature type="transmembrane region" description="Helical" evidence="9">
    <location>
        <begin position="34"/>
        <end position="54"/>
    </location>
</feature>
<keyword evidence="7 9" id="KW-0472">Membrane</keyword>
<dbReference type="Proteomes" id="UP000214603">
    <property type="component" value="Unassembled WGS sequence"/>
</dbReference>
<keyword evidence="11" id="KW-1185">Reference proteome</keyword>
<dbReference type="GO" id="GO:0005886">
    <property type="term" value="C:plasma membrane"/>
    <property type="evidence" value="ECO:0007669"/>
    <property type="project" value="UniProtKB-SubCell"/>
</dbReference>
<dbReference type="GO" id="GO:0022857">
    <property type="term" value="F:transmembrane transporter activity"/>
    <property type="evidence" value="ECO:0007669"/>
    <property type="project" value="InterPro"/>
</dbReference>
<dbReference type="EMBL" id="NJIH01000010">
    <property type="protein sequence ID" value="OWT56802.1"/>
    <property type="molecule type" value="Genomic_DNA"/>
</dbReference>
<dbReference type="OrthoDB" id="9807115at2"/>
<dbReference type="GO" id="GO:0006865">
    <property type="term" value="P:amino acid transport"/>
    <property type="evidence" value="ECO:0007669"/>
    <property type="project" value="UniProtKB-KW"/>
</dbReference>
<evidence type="ECO:0000256" key="3">
    <source>
        <dbReference type="ARBA" id="ARBA00022475"/>
    </source>
</evidence>
<comment type="similarity">
    <text evidence="8">Belongs to the binding-protein-dependent transport system permease family. LivHM subfamily.</text>
</comment>
<comment type="subcellular location">
    <subcellularLocation>
        <location evidence="1">Cell membrane</location>
        <topology evidence="1">Multi-pass membrane protein</topology>
    </subcellularLocation>
</comment>
<gene>
    <name evidence="10" type="ORF">CEY11_18095</name>
</gene>
<reference evidence="11" key="1">
    <citation type="submission" date="2017-06" db="EMBL/GenBank/DDBJ databases">
        <title>Herbaspirillum phytohormonus sp. nov., isolated from the root nodule of Robinia pseudoacacia in lead-zinc mine.</title>
        <authorList>
            <person name="Fan M."/>
            <person name="Lin Y."/>
        </authorList>
    </citation>
    <scope>NUCLEOTIDE SEQUENCE [LARGE SCALE GENOMIC DNA]</scope>
    <source>
        <strain evidence="11">SC-089</strain>
    </source>
</reference>
<evidence type="ECO:0000256" key="5">
    <source>
        <dbReference type="ARBA" id="ARBA00022970"/>
    </source>
</evidence>
<keyword evidence="4 9" id="KW-0812">Transmembrane</keyword>
<evidence type="ECO:0000256" key="6">
    <source>
        <dbReference type="ARBA" id="ARBA00022989"/>
    </source>
</evidence>
<feature type="transmembrane region" description="Helical" evidence="9">
    <location>
        <begin position="191"/>
        <end position="212"/>
    </location>
</feature>
<dbReference type="Pfam" id="PF02653">
    <property type="entry name" value="BPD_transp_2"/>
    <property type="match status" value="1"/>
</dbReference>
<keyword evidence="5" id="KW-0029">Amino-acid transport</keyword>
<feature type="transmembrane region" description="Helical" evidence="9">
    <location>
        <begin position="258"/>
        <end position="278"/>
    </location>
</feature>
<dbReference type="PANTHER" id="PTHR11795:SF445">
    <property type="entry name" value="AMINO ACID ABC TRANSPORTER PERMEASE PROTEIN"/>
    <property type="match status" value="1"/>
</dbReference>
<feature type="transmembrane region" description="Helical" evidence="9">
    <location>
        <begin position="224"/>
        <end position="251"/>
    </location>
</feature>
<feature type="transmembrane region" description="Helical" evidence="9">
    <location>
        <begin position="60"/>
        <end position="81"/>
    </location>
</feature>
<dbReference type="CDD" id="cd06582">
    <property type="entry name" value="TM_PBP1_LivH_like"/>
    <property type="match status" value="1"/>
</dbReference>
<organism evidence="10 11">
    <name type="scientific">Candidimonas nitroreducens</name>
    <dbReference type="NCBI Taxonomy" id="683354"/>
    <lineage>
        <taxon>Bacteria</taxon>
        <taxon>Pseudomonadati</taxon>
        <taxon>Pseudomonadota</taxon>
        <taxon>Betaproteobacteria</taxon>
        <taxon>Burkholderiales</taxon>
        <taxon>Alcaligenaceae</taxon>
        <taxon>Candidimonas</taxon>
    </lineage>
</organism>
<feature type="transmembrane region" description="Helical" evidence="9">
    <location>
        <begin position="140"/>
        <end position="161"/>
    </location>
</feature>
<evidence type="ECO:0000313" key="11">
    <source>
        <dbReference type="Proteomes" id="UP000214603"/>
    </source>
</evidence>
<evidence type="ECO:0000256" key="2">
    <source>
        <dbReference type="ARBA" id="ARBA00022448"/>
    </source>
</evidence>
<proteinExistence type="inferred from homology"/>
<dbReference type="RefSeq" id="WP_088604809.1">
    <property type="nucleotide sequence ID" value="NZ_NJIH01000010.1"/>
</dbReference>
<evidence type="ECO:0000256" key="7">
    <source>
        <dbReference type="ARBA" id="ARBA00023136"/>
    </source>
</evidence>
<dbReference type="InterPro" id="IPR001851">
    <property type="entry name" value="ABC_transp_permease"/>
</dbReference>
<dbReference type="PANTHER" id="PTHR11795">
    <property type="entry name" value="BRANCHED-CHAIN AMINO ACID TRANSPORT SYSTEM PERMEASE PROTEIN LIVH"/>
    <property type="match status" value="1"/>
</dbReference>